<gene>
    <name evidence="4" type="ORF">C6P46_002863</name>
</gene>
<dbReference type="EMBL" id="PUHQ01000212">
    <property type="protein sequence ID" value="KAG0653407.1"/>
    <property type="molecule type" value="Genomic_DNA"/>
</dbReference>
<sequence length="617" mass="65967">MRACELSAAAALVGFASVAVASTQLQERDIVRCSTTQDCQGSGVYLPPNSVPSCSPRRTCTYACNDGFVSANGKCQQVCQTDSDCTIGATSWNSHLACISGSCGWACNDGYLSTGGGCLATATPSQASSKQTTQAAPSITTAAGTTTPQSLRTMVGSPLAATVGSSATIRASGAFSTDLDRVVLGVPVPETSPTPTPTTTKTTTTTTTTTTTSAHPTGTQCVVNADCDNSIPADSHNTCTWGFCGWGCNSGYKLGFNGGGCVPIYTASLAAPTRPAATPRLLRSYAGSSFFDRWFFYNDTDPTHGMVNYVGRNYANKAGLTYITSSGSAVLSIDRKSKLAPGVYRESVRIMSTDTYDAGSLIIIDMKHVPYGCSTWPAFWTFNWPWPSYGEIDVYEGVNSRFFNQMTLHTENGCTRSGSQTGNVQWASPNCYAYSGGDNGCTVFDYDPSSYGAGFNAAGGGVFALQIAETGVSIWRWQRSQIPRDVQSGNPRPYTWGTPVAEWDGATCDTRTFIQKQMLTFDITTCGDWAGIDGVFQRGDLSGSCYPQYANCAAAVQDPAAFSEAYFEVNYIRVFQGLAEAEYRCLLALRLVLEWARLTHRGLNDGISLDYEYEEES</sequence>
<feature type="domain" description="GH16" evidence="3">
    <location>
        <begin position="267"/>
        <end position="580"/>
    </location>
</feature>
<dbReference type="AlphaFoldDB" id="A0A9P6VTM1"/>
<accession>A0A9P6VTM1</accession>
<organism evidence="4 5">
    <name type="scientific">Rhodotorula mucilaginosa</name>
    <name type="common">Yeast</name>
    <name type="synonym">Rhodotorula rubra</name>
    <dbReference type="NCBI Taxonomy" id="5537"/>
    <lineage>
        <taxon>Eukaryota</taxon>
        <taxon>Fungi</taxon>
        <taxon>Dikarya</taxon>
        <taxon>Basidiomycota</taxon>
        <taxon>Pucciniomycotina</taxon>
        <taxon>Microbotryomycetes</taxon>
        <taxon>Sporidiobolales</taxon>
        <taxon>Sporidiobolaceae</taxon>
        <taxon>Rhodotorula</taxon>
    </lineage>
</organism>
<dbReference type="GO" id="GO:0009251">
    <property type="term" value="P:glucan catabolic process"/>
    <property type="evidence" value="ECO:0007669"/>
    <property type="project" value="TreeGrafter"/>
</dbReference>
<keyword evidence="2" id="KW-0732">Signal</keyword>
<proteinExistence type="predicted"/>
<dbReference type="PANTHER" id="PTHR10963">
    <property type="entry name" value="GLYCOSYL HYDROLASE-RELATED"/>
    <property type="match status" value="1"/>
</dbReference>
<evidence type="ECO:0000256" key="1">
    <source>
        <dbReference type="SAM" id="MobiDB-lite"/>
    </source>
</evidence>
<feature type="chain" id="PRO_5040378912" description="GH16 domain-containing protein" evidence="2">
    <location>
        <begin position="22"/>
        <end position="617"/>
    </location>
</feature>
<dbReference type="Gene3D" id="2.60.120.200">
    <property type="match status" value="1"/>
</dbReference>
<dbReference type="GO" id="GO:0004553">
    <property type="term" value="F:hydrolase activity, hydrolyzing O-glycosyl compounds"/>
    <property type="evidence" value="ECO:0007669"/>
    <property type="project" value="InterPro"/>
</dbReference>
<dbReference type="PROSITE" id="PS51762">
    <property type="entry name" value="GH16_2"/>
    <property type="match status" value="1"/>
</dbReference>
<protein>
    <recommendedName>
        <fullName evidence="3">GH16 domain-containing protein</fullName>
    </recommendedName>
</protein>
<keyword evidence="5" id="KW-1185">Reference proteome</keyword>
<dbReference type="InterPro" id="IPR013320">
    <property type="entry name" value="ConA-like_dom_sf"/>
</dbReference>
<reference evidence="4 5" key="1">
    <citation type="submission" date="2020-11" db="EMBL/GenBank/DDBJ databases">
        <title>Kefir isolates.</title>
        <authorList>
            <person name="Marcisauskas S."/>
            <person name="Kim Y."/>
            <person name="Blasche S."/>
        </authorList>
    </citation>
    <scope>NUCLEOTIDE SEQUENCE [LARGE SCALE GENOMIC DNA]</scope>
    <source>
        <strain evidence="4 5">KR</strain>
    </source>
</reference>
<feature type="signal peptide" evidence="2">
    <location>
        <begin position="1"/>
        <end position="21"/>
    </location>
</feature>
<feature type="region of interest" description="Disordered" evidence="1">
    <location>
        <begin position="186"/>
        <end position="214"/>
    </location>
</feature>
<comment type="caution">
    <text evidence="4">The sequence shown here is derived from an EMBL/GenBank/DDBJ whole genome shotgun (WGS) entry which is preliminary data.</text>
</comment>
<evidence type="ECO:0000313" key="5">
    <source>
        <dbReference type="Proteomes" id="UP000777482"/>
    </source>
</evidence>
<evidence type="ECO:0000313" key="4">
    <source>
        <dbReference type="EMBL" id="KAG0653407.1"/>
    </source>
</evidence>
<dbReference type="CDD" id="cd02181">
    <property type="entry name" value="GH16_fungal_Lam16A_glucanase"/>
    <property type="match status" value="1"/>
</dbReference>
<dbReference type="InterPro" id="IPR050546">
    <property type="entry name" value="Glycosyl_Hydrlase_16"/>
</dbReference>
<evidence type="ECO:0000256" key="2">
    <source>
        <dbReference type="SAM" id="SignalP"/>
    </source>
</evidence>
<name>A0A9P6VTM1_RHOMI</name>
<evidence type="ECO:0000259" key="3">
    <source>
        <dbReference type="PROSITE" id="PS51762"/>
    </source>
</evidence>
<dbReference type="InterPro" id="IPR000757">
    <property type="entry name" value="Beta-glucanase-like"/>
</dbReference>
<dbReference type="Pfam" id="PF26113">
    <property type="entry name" value="GH16_XgeA"/>
    <property type="match status" value="1"/>
</dbReference>
<dbReference type="Proteomes" id="UP000777482">
    <property type="component" value="Unassembled WGS sequence"/>
</dbReference>
<feature type="compositionally biased region" description="Low complexity" evidence="1">
    <location>
        <begin position="197"/>
        <end position="214"/>
    </location>
</feature>
<feature type="region of interest" description="Disordered" evidence="1">
    <location>
        <begin position="129"/>
        <end position="150"/>
    </location>
</feature>
<dbReference type="PANTHER" id="PTHR10963:SF24">
    <property type="entry name" value="GLYCOSIDASE C21B10.07-RELATED"/>
    <property type="match status" value="1"/>
</dbReference>
<dbReference type="OrthoDB" id="192832at2759"/>
<dbReference type="SUPFAM" id="SSF49899">
    <property type="entry name" value="Concanavalin A-like lectins/glucanases"/>
    <property type="match status" value="1"/>
</dbReference>